<dbReference type="Proteomes" id="UP001292094">
    <property type="component" value="Unassembled WGS sequence"/>
</dbReference>
<gene>
    <name evidence="2" type="ORF">Pmani_011939</name>
</gene>
<proteinExistence type="predicted"/>
<evidence type="ECO:0000313" key="3">
    <source>
        <dbReference type="Proteomes" id="UP001292094"/>
    </source>
</evidence>
<evidence type="ECO:0000256" key="1">
    <source>
        <dbReference type="SAM" id="SignalP"/>
    </source>
</evidence>
<evidence type="ECO:0000313" key="2">
    <source>
        <dbReference type="EMBL" id="KAK4316946.1"/>
    </source>
</evidence>
<organism evidence="2 3">
    <name type="scientific">Petrolisthes manimaculis</name>
    <dbReference type="NCBI Taxonomy" id="1843537"/>
    <lineage>
        <taxon>Eukaryota</taxon>
        <taxon>Metazoa</taxon>
        <taxon>Ecdysozoa</taxon>
        <taxon>Arthropoda</taxon>
        <taxon>Crustacea</taxon>
        <taxon>Multicrustacea</taxon>
        <taxon>Malacostraca</taxon>
        <taxon>Eumalacostraca</taxon>
        <taxon>Eucarida</taxon>
        <taxon>Decapoda</taxon>
        <taxon>Pleocyemata</taxon>
        <taxon>Anomura</taxon>
        <taxon>Galatheoidea</taxon>
        <taxon>Porcellanidae</taxon>
        <taxon>Petrolisthes</taxon>
    </lineage>
</organism>
<accession>A0AAE1PZP4</accession>
<dbReference type="AlphaFoldDB" id="A0AAE1PZP4"/>
<comment type="caution">
    <text evidence="2">The sequence shown here is derived from an EMBL/GenBank/DDBJ whole genome shotgun (WGS) entry which is preliminary data.</text>
</comment>
<protein>
    <recommendedName>
        <fullName evidence="4">Secreted protein</fullName>
    </recommendedName>
</protein>
<keyword evidence="3" id="KW-1185">Reference proteome</keyword>
<evidence type="ECO:0008006" key="4">
    <source>
        <dbReference type="Google" id="ProtNLM"/>
    </source>
</evidence>
<sequence length="142" mass="15141">MKVLACVVLVAALVAPSLACSDKVDSFVAGLYHAELGKLGLNQCTGDYTVCMDRLNSCMVSVDLLQLDDLTGLRDNAIQCGNDYGMTTYQQSDAEADIGTQLLQVFYDIEMLAANKDVSKAFICLHTGLVDLDGYSACVNGA</sequence>
<dbReference type="EMBL" id="JAWZYT010000967">
    <property type="protein sequence ID" value="KAK4316946.1"/>
    <property type="molecule type" value="Genomic_DNA"/>
</dbReference>
<name>A0AAE1PZP4_9EUCA</name>
<feature type="signal peptide" evidence="1">
    <location>
        <begin position="1"/>
        <end position="19"/>
    </location>
</feature>
<keyword evidence="1" id="KW-0732">Signal</keyword>
<reference evidence="2" key="1">
    <citation type="submission" date="2023-11" db="EMBL/GenBank/DDBJ databases">
        <title>Genome assemblies of two species of porcelain crab, Petrolisthes cinctipes and Petrolisthes manimaculis (Anomura: Porcellanidae).</title>
        <authorList>
            <person name="Angst P."/>
        </authorList>
    </citation>
    <scope>NUCLEOTIDE SEQUENCE</scope>
    <source>
        <strain evidence="2">PB745_02</strain>
        <tissue evidence="2">Gill</tissue>
    </source>
</reference>
<feature type="chain" id="PRO_5042173764" description="Secreted protein" evidence="1">
    <location>
        <begin position="20"/>
        <end position="142"/>
    </location>
</feature>